<dbReference type="Proteomes" id="UP000633943">
    <property type="component" value="Unassembled WGS sequence"/>
</dbReference>
<keyword evidence="3" id="KW-0238">DNA-binding</keyword>
<dbReference type="InterPro" id="IPR012337">
    <property type="entry name" value="RNaseH-like_sf"/>
</dbReference>
<evidence type="ECO:0000256" key="4">
    <source>
        <dbReference type="ARBA" id="ARBA00023172"/>
    </source>
</evidence>
<dbReference type="InterPro" id="IPR002559">
    <property type="entry name" value="Transposase_11"/>
</dbReference>
<keyword evidence="4" id="KW-0233">DNA recombination</keyword>
<accession>A0ABX1NRU8</accession>
<reference evidence="6 7" key="1">
    <citation type="submission" date="2019-12" db="EMBL/GenBank/DDBJ databases">
        <title>Comparative genomics gives insights into the taxonomy of the Azoarcus-Aromatoleum group and reveals separate origins of nif in the plant-associated Azoarcus and non-plant-associated Aromatoleum sub-groups.</title>
        <authorList>
            <person name="Lafos M."/>
            <person name="Maluk M."/>
            <person name="Batista M."/>
            <person name="Junghare M."/>
            <person name="Carmona M."/>
            <person name="Faoro H."/>
            <person name="Cruz L.M."/>
            <person name="Battistoni F."/>
            <person name="De Souza E."/>
            <person name="Pedrosa F."/>
            <person name="Chen W.-M."/>
            <person name="Poole P.S."/>
            <person name="Dixon R.A."/>
            <person name="James E.K."/>
        </authorList>
    </citation>
    <scope>NUCLEOTIDE SEQUENCE [LARGE SCALE GENOMIC DNA]</scope>
    <source>
        <strain evidence="6 7">PbN1</strain>
    </source>
</reference>
<evidence type="ECO:0000256" key="2">
    <source>
        <dbReference type="ARBA" id="ARBA00022578"/>
    </source>
</evidence>
<dbReference type="Pfam" id="PF01609">
    <property type="entry name" value="DDE_Tnp_1"/>
    <property type="match status" value="1"/>
</dbReference>
<sequence length="397" mass="43830">MSPNAFVRERKLPLPRLVAFLLNAPRAGLQAELDAFFDHALGSGEARPVSKSALCQARRQLRPDALRDLLVHSAQLFAAHSPVPTWHGRRVLALDGSTLRVPDGPECAEAFGGMNTASGRFRPLARASALFDVARGAFVDAALGGFAADERSLARGHLPHLEPQDLLLMDRGYPSREWFHELNALGVAFCARISERTWTAVGHFARGRRSDAVADLGTAATPLSLRLLRVKRPNGSRLVLVTNLFDEALSAEAFADLYRARWRIEEAFKLIKARLQVENWSGILPHTVTQDFYASLLRANCAAVLALAARPEDAAVSANTGLDAKGWRVRLNRTLALKSLRHYLPRLLLALDLAAVLDRLVERLRSPTAVERTRPDRSAPRRKGVRIADFHYAYKTA</sequence>
<evidence type="ECO:0000313" key="6">
    <source>
        <dbReference type="EMBL" id="NMG14725.1"/>
    </source>
</evidence>
<proteinExistence type="inferred from homology"/>
<evidence type="ECO:0000313" key="7">
    <source>
        <dbReference type="Proteomes" id="UP000633943"/>
    </source>
</evidence>
<keyword evidence="7" id="KW-1185">Reference proteome</keyword>
<dbReference type="Gene3D" id="3.90.350.10">
    <property type="entry name" value="Transposase Inhibitor Protein From Tn5, Chain A, domain 1"/>
    <property type="match status" value="1"/>
</dbReference>
<evidence type="ECO:0000256" key="1">
    <source>
        <dbReference type="ARBA" id="ARBA00010075"/>
    </source>
</evidence>
<organism evidence="6 7">
    <name type="scientific">Aromatoleum bremense</name>
    <dbReference type="NCBI Taxonomy" id="76115"/>
    <lineage>
        <taxon>Bacteria</taxon>
        <taxon>Pseudomonadati</taxon>
        <taxon>Pseudomonadota</taxon>
        <taxon>Betaproteobacteria</taxon>
        <taxon>Rhodocyclales</taxon>
        <taxon>Rhodocyclaceae</taxon>
        <taxon>Aromatoleum</taxon>
    </lineage>
</organism>
<dbReference type="EMBL" id="WTVP01000007">
    <property type="protein sequence ID" value="NMG14725.1"/>
    <property type="molecule type" value="Genomic_DNA"/>
</dbReference>
<evidence type="ECO:0000259" key="5">
    <source>
        <dbReference type="Pfam" id="PF01609"/>
    </source>
</evidence>
<comment type="caution">
    <text evidence="6">The sequence shown here is derived from an EMBL/GenBank/DDBJ whole genome shotgun (WGS) entry which is preliminary data.</text>
</comment>
<evidence type="ECO:0000256" key="3">
    <source>
        <dbReference type="ARBA" id="ARBA00023125"/>
    </source>
</evidence>
<comment type="similarity">
    <text evidence="1">Belongs to the transposase 11 family.</text>
</comment>
<dbReference type="PANTHER" id="PTHR33258">
    <property type="entry name" value="TRANSPOSASE INSL FOR INSERTION SEQUENCE ELEMENT IS186A-RELATED"/>
    <property type="match status" value="1"/>
</dbReference>
<name>A0ABX1NRU8_9RHOO</name>
<dbReference type="NCBIfam" id="NF033592">
    <property type="entry name" value="transpos_IS4_1"/>
    <property type="match status" value="1"/>
</dbReference>
<dbReference type="PANTHER" id="PTHR33258:SF1">
    <property type="entry name" value="TRANSPOSASE INSL FOR INSERTION SEQUENCE ELEMENT IS186A-RELATED"/>
    <property type="match status" value="1"/>
</dbReference>
<dbReference type="InterPro" id="IPR047952">
    <property type="entry name" value="Transpos_IS4"/>
</dbReference>
<keyword evidence="2" id="KW-0815">Transposition</keyword>
<dbReference type="SUPFAM" id="SSF53098">
    <property type="entry name" value="Ribonuclease H-like"/>
    <property type="match status" value="1"/>
</dbReference>
<feature type="domain" description="Transposase IS4-like" evidence="5">
    <location>
        <begin position="86"/>
        <end position="297"/>
    </location>
</feature>
<gene>
    <name evidence="6" type="ORF">GPA24_04045</name>
</gene>
<protein>
    <submittedName>
        <fullName evidence="6">IS4 family transposase</fullName>
    </submittedName>
</protein>